<reference evidence="7" key="1">
    <citation type="submission" date="2022-09" db="EMBL/GenBank/DDBJ databases">
        <title>Diverse halophilic archaea isolated from saline environments.</title>
        <authorList>
            <person name="Cui H.-L."/>
        </authorList>
    </citation>
    <scope>NUCLEOTIDE SEQUENCE</scope>
    <source>
        <strain evidence="7">ZS-35-S2</strain>
    </source>
</reference>
<dbReference type="PANTHER" id="PTHR42987:SF4">
    <property type="entry name" value="PROTEASE SOHB-RELATED"/>
    <property type="match status" value="1"/>
</dbReference>
<feature type="transmembrane region" description="Helical" evidence="5">
    <location>
        <begin position="12"/>
        <end position="30"/>
    </location>
</feature>
<dbReference type="Proteomes" id="UP001057580">
    <property type="component" value="Chromosome"/>
</dbReference>
<dbReference type="SUPFAM" id="SSF52096">
    <property type="entry name" value="ClpP/crotonase"/>
    <property type="match status" value="1"/>
</dbReference>
<sequence>MSDTTDRLGRLAILLVGLVVVAVAAFALFVDYPADLAELLGVLLVILVLVVAFGVLGRIARSVFPGYNVAEVTVEGPITRDGGSPSFPPSGPTQPGADAVVDRIEAADADDAVEGLLLHLNTPGGEIVPSDDIRLAAEAFDGPVLAYTTDVCASGGYWIASACDELWAREASIVGSIGVRGSRVTGRELLEKVGLSYEQFTAGEYKEAGVALDDIDEDEREYLQGIIDGFYDVFVETVAEGREMDPAFVRETEAKVYLGRDAVANGLADELGTREDVLDRLERDLGPVTVRELKPRAGLLTRFRGGAASVAYALGAGVASAFLPDDGAEGGRFRF</sequence>
<evidence type="ECO:0000256" key="3">
    <source>
        <dbReference type="ARBA" id="ARBA00022801"/>
    </source>
</evidence>
<dbReference type="GeneID" id="74941102"/>
<dbReference type="Gene3D" id="6.20.330.10">
    <property type="match status" value="1"/>
</dbReference>
<gene>
    <name evidence="7" type="ORF">N0B31_01730</name>
</gene>
<dbReference type="AlphaFoldDB" id="A0A9E7R3R8"/>
<evidence type="ECO:0000256" key="1">
    <source>
        <dbReference type="ARBA" id="ARBA00008683"/>
    </source>
</evidence>
<dbReference type="EMBL" id="CP104003">
    <property type="protein sequence ID" value="UWM55012.1"/>
    <property type="molecule type" value="Genomic_DNA"/>
</dbReference>
<dbReference type="RefSeq" id="WP_260594064.1">
    <property type="nucleotide sequence ID" value="NZ_CP104003.1"/>
</dbReference>
<keyword evidence="5" id="KW-0812">Transmembrane</keyword>
<feature type="transmembrane region" description="Helical" evidence="5">
    <location>
        <begin position="36"/>
        <end position="56"/>
    </location>
</feature>
<keyword evidence="3" id="KW-0378">Hydrolase</keyword>
<comment type="similarity">
    <text evidence="1">Belongs to the peptidase S49 family.</text>
</comment>
<evidence type="ECO:0000259" key="6">
    <source>
        <dbReference type="Pfam" id="PF01343"/>
    </source>
</evidence>
<dbReference type="GO" id="GO:0006508">
    <property type="term" value="P:proteolysis"/>
    <property type="evidence" value="ECO:0007669"/>
    <property type="project" value="UniProtKB-KW"/>
</dbReference>
<keyword evidence="8" id="KW-1185">Reference proteome</keyword>
<dbReference type="KEGG" id="ssai:N0B31_01730"/>
<keyword evidence="4" id="KW-0720">Serine protease</keyword>
<accession>A0A9E7R3R8</accession>
<dbReference type="GO" id="GO:0008236">
    <property type="term" value="F:serine-type peptidase activity"/>
    <property type="evidence" value="ECO:0007669"/>
    <property type="project" value="UniProtKB-KW"/>
</dbReference>
<dbReference type="InterPro" id="IPR029045">
    <property type="entry name" value="ClpP/crotonase-like_dom_sf"/>
</dbReference>
<dbReference type="InterPro" id="IPR047272">
    <property type="entry name" value="S49_SppA_C"/>
</dbReference>
<protein>
    <submittedName>
        <fullName evidence="7">S49 family peptidase</fullName>
    </submittedName>
</protein>
<feature type="domain" description="Peptidase S49" evidence="6">
    <location>
        <begin position="143"/>
        <end position="284"/>
    </location>
</feature>
<dbReference type="Gene3D" id="3.90.226.10">
    <property type="entry name" value="2-enoyl-CoA Hydratase, Chain A, domain 1"/>
    <property type="match status" value="1"/>
</dbReference>
<evidence type="ECO:0000256" key="5">
    <source>
        <dbReference type="SAM" id="Phobius"/>
    </source>
</evidence>
<keyword evidence="5" id="KW-1133">Transmembrane helix</keyword>
<name>A0A9E7R3R8_9EURY</name>
<dbReference type="PANTHER" id="PTHR42987">
    <property type="entry name" value="PEPTIDASE S49"/>
    <property type="match status" value="1"/>
</dbReference>
<keyword evidence="5" id="KW-0472">Membrane</keyword>
<organism evidence="7 8">
    <name type="scientific">Salinirubellus salinus</name>
    <dbReference type="NCBI Taxonomy" id="1364945"/>
    <lineage>
        <taxon>Archaea</taxon>
        <taxon>Methanobacteriati</taxon>
        <taxon>Methanobacteriota</taxon>
        <taxon>Stenosarchaea group</taxon>
        <taxon>Halobacteria</taxon>
        <taxon>Halobacteriales</taxon>
        <taxon>Natronomonadaceae</taxon>
        <taxon>Salinirubellus</taxon>
    </lineage>
</organism>
<proteinExistence type="inferred from homology"/>
<evidence type="ECO:0000256" key="4">
    <source>
        <dbReference type="ARBA" id="ARBA00022825"/>
    </source>
</evidence>
<dbReference type="CDD" id="cd07023">
    <property type="entry name" value="S49_Sppa_N_C"/>
    <property type="match status" value="1"/>
</dbReference>
<evidence type="ECO:0000313" key="7">
    <source>
        <dbReference type="EMBL" id="UWM55012.1"/>
    </source>
</evidence>
<evidence type="ECO:0000256" key="2">
    <source>
        <dbReference type="ARBA" id="ARBA00022670"/>
    </source>
</evidence>
<dbReference type="InterPro" id="IPR002142">
    <property type="entry name" value="Peptidase_S49"/>
</dbReference>
<keyword evidence="2" id="KW-0645">Protease</keyword>
<dbReference type="Pfam" id="PF01343">
    <property type="entry name" value="Peptidase_S49"/>
    <property type="match status" value="1"/>
</dbReference>
<evidence type="ECO:0000313" key="8">
    <source>
        <dbReference type="Proteomes" id="UP001057580"/>
    </source>
</evidence>